<evidence type="ECO:0000313" key="3">
    <source>
        <dbReference type="Proteomes" id="UP001170667"/>
    </source>
</evidence>
<accession>A0ABT9D206</accession>
<feature type="transmembrane region" description="Helical" evidence="1">
    <location>
        <begin position="24"/>
        <end position="47"/>
    </location>
</feature>
<feature type="transmembrane region" description="Helical" evidence="1">
    <location>
        <begin position="97"/>
        <end position="119"/>
    </location>
</feature>
<proteinExistence type="predicted"/>
<evidence type="ECO:0000256" key="1">
    <source>
        <dbReference type="SAM" id="Phobius"/>
    </source>
</evidence>
<keyword evidence="1" id="KW-0472">Membrane</keyword>
<feature type="transmembrane region" description="Helical" evidence="1">
    <location>
        <begin position="67"/>
        <end position="85"/>
    </location>
</feature>
<dbReference type="EMBL" id="JAOSIS010000013">
    <property type="protein sequence ID" value="MDO8052717.1"/>
    <property type="molecule type" value="Genomic_DNA"/>
</dbReference>
<keyword evidence="3" id="KW-1185">Reference proteome</keyword>
<name>A0ABT9D206_9MOLU</name>
<feature type="transmembrane region" description="Helical" evidence="1">
    <location>
        <begin position="251"/>
        <end position="270"/>
    </location>
</feature>
<feature type="transmembrane region" description="Helical" evidence="1">
    <location>
        <begin position="182"/>
        <end position="200"/>
    </location>
</feature>
<comment type="caution">
    <text evidence="2">The sequence shown here is derived from an EMBL/GenBank/DDBJ whole genome shotgun (WGS) entry which is preliminary data.</text>
</comment>
<dbReference type="Proteomes" id="UP001170667">
    <property type="component" value="Unassembled WGS sequence"/>
</dbReference>
<evidence type="ECO:0000313" key="2">
    <source>
        <dbReference type="EMBL" id="MDO8052717.1"/>
    </source>
</evidence>
<keyword evidence="1" id="KW-0812">Transmembrane</keyword>
<gene>
    <name evidence="2" type="ORF">OC710_01630</name>
</gene>
<evidence type="ECO:0008006" key="4">
    <source>
        <dbReference type="Google" id="ProtNLM"/>
    </source>
</evidence>
<reference evidence="2 3" key="1">
    <citation type="journal article" date="2023" name="Int. J. Syst. Evol. Microbiol.">
        <title>The observation of taxonomic boundaries for the 16SrII and 16SrXXV phytoplasmas using genome-based delimitation.</title>
        <authorList>
            <person name="Rodrigues Jardim B."/>
            <person name="Tran-Nguyen L.T.T."/>
            <person name="Gambley C."/>
            <person name="Al-Sadi A.M."/>
            <person name="Al-Subhi A.M."/>
            <person name="Foissac X."/>
            <person name="Salar P."/>
            <person name="Cai H."/>
            <person name="Yang J.Y."/>
            <person name="Davis R."/>
            <person name="Jones L."/>
            <person name="Rodoni B."/>
            <person name="Constable F.E."/>
        </authorList>
    </citation>
    <scope>NUCLEOTIDE SEQUENCE [LARGE SCALE GENOMIC DNA]</scope>
    <source>
        <strain evidence="2">BAWM-TWN</strain>
    </source>
</reference>
<feature type="transmembrane region" description="Helical" evidence="1">
    <location>
        <begin position="151"/>
        <end position="170"/>
    </location>
</feature>
<sequence>MIKNSINSQYKQDYLNFLNIKNKFIFKLLLFLIIFTIFSDIYIIIFYKNPFFDIKEIFKKIISHYRFFTNQMILSIFYTLCTFLIEIKNKKKQKIFILITLVNSLLTFCVYNMILAPIWTTYNDFSIFFNYFKKNVIFDINFFKNIYESHFLSIIQHTIVPLNFFIIFIYLKISKIKTKEIFLSFIHPVIYLFLYFLFLLDPFKTFFGVKCIFNQCWFPYANIQCDYPFHENKIFGEPIFGISYFHGKLAVFIREFVLFLLFSIVFYIIFKIKNKSVKKDFNL</sequence>
<protein>
    <recommendedName>
        <fullName evidence="4">Integral membrane protein</fullName>
    </recommendedName>
</protein>
<keyword evidence="1" id="KW-1133">Transmembrane helix</keyword>
<organism evidence="2 3">
    <name type="scientific">'Vigna radiata' phytoplasma</name>
    <dbReference type="NCBI Taxonomy" id="1177238"/>
    <lineage>
        <taxon>Bacteria</taxon>
        <taxon>Bacillati</taxon>
        <taxon>Mycoplasmatota</taxon>
        <taxon>Mollicutes</taxon>
        <taxon>Acholeplasmatales</taxon>
        <taxon>Acholeplasmataceae</taxon>
        <taxon>Candidatus Phytoplasma</taxon>
        <taxon>16SrIX (Pigeon pea witches'-broom group)</taxon>
    </lineage>
</organism>
<dbReference type="RefSeq" id="WP_304514974.1">
    <property type="nucleotide sequence ID" value="NZ_JAOSIS010000013.1"/>
</dbReference>